<dbReference type="GO" id="GO:0050151">
    <property type="term" value="F:oleate hydratase activity"/>
    <property type="evidence" value="ECO:0007669"/>
    <property type="project" value="UniProtKB-EC"/>
</dbReference>
<proteinExistence type="predicted"/>
<dbReference type="EC" id="4.2.1.53" evidence="1"/>
<dbReference type="Proteomes" id="UP000461768">
    <property type="component" value="Unassembled WGS sequence"/>
</dbReference>
<keyword evidence="2" id="KW-1185">Reference proteome</keyword>
<reference evidence="1 2" key="1">
    <citation type="submission" date="2019-09" db="EMBL/GenBank/DDBJ databases">
        <authorList>
            <person name="Valk L.C."/>
        </authorList>
    </citation>
    <scope>NUCLEOTIDE SEQUENCE [LARGE SCALE GENOMIC DNA]</scope>
    <source>
        <strain evidence="1">GalUA</strain>
    </source>
</reference>
<dbReference type="Gene3D" id="3.30.9.80">
    <property type="match status" value="1"/>
</dbReference>
<evidence type="ECO:0000313" key="1">
    <source>
        <dbReference type="EMBL" id="KAB1441030.1"/>
    </source>
</evidence>
<dbReference type="PANTHER" id="PTHR37417:SF2">
    <property type="entry name" value="67 KDA MYOSIN-CROSS-REACTIVE ANTIGEN FAMILY PROTEIN (AFU_ORTHOLOGUE AFUA_5G09970)"/>
    <property type="match status" value="1"/>
</dbReference>
<dbReference type="InterPro" id="IPR010354">
    <property type="entry name" value="Oleate_hydratase"/>
</dbReference>
<dbReference type="GO" id="GO:0006631">
    <property type="term" value="P:fatty acid metabolic process"/>
    <property type="evidence" value="ECO:0007669"/>
    <property type="project" value="InterPro"/>
</dbReference>
<dbReference type="InterPro" id="IPR036188">
    <property type="entry name" value="FAD/NAD-bd_sf"/>
</dbReference>
<accession>A0A7V7UDK1</accession>
<dbReference type="NCBIfam" id="NF010584">
    <property type="entry name" value="PRK13977.1"/>
    <property type="match status" value="1"/>
</dbReference>
<sequence>MDKKAVKTIAASASAAATVAAILAVKKNAKNQEIKKAEDKMKHFEPGERKAYFVGAGLSSMAGAAYLIRDCNFKGENITIFEGKQIIGGSNDGMGTPKSGFVCRGGRMLNEDTYENFWELFSTIPSLDNSSKNVTEEIISFDHAHPTYAKARLIDKDGKIVDVKSMGFQKEDRIALGKLMVMSEDTLDDMTIQDWFKNTPHFFETNFWLMWQTTFSFQKWSSLLEFKRYIERMILEFSRLETLEGVTWTPYNQYDSVILPIKQFLQDNGVNFITDCVVTDIDFKDDSTITATTLHLKRNDMDDIILLKDEDLCFMTNGCMTDCSCLGNYTTPAKMDTANSMSADLWSKVAKKKKGLGDPTPFFTKPEETNWESFTITCRSDKLIKLIENLSGNIPGSGALMTFKDSNWLLSIVVTAQPHFKNQPIDEFILWGYGLYTGNTGNYVQKPMRDCTGEEILDELLYHLHLQEKANEIKADIVNVFPCMMPYVSAQFQPRKMSDRPMVVPANSTNFAMIGQFVEIPEDIVFTEEYSVRAARIAVYKLLGLPLVKICPVTPHKKDPIVLVKALKTAYR</sequence>
<reference evidence="1 2" key="2">
    <citation type="submission" date="2020-02" db="EMBL/GenBank/DDBJ databases">
        <title>Candidatus Galacturonibacter soehngenii shows hetero-acetogenic catabolism of galacturonic acid but lacks a canonical carbon monoxide dehydrogenase/acetyl-CoA synthase complex.</title>
        <authorList>
            <person name="Diender M."/>
            <person name="Stouten G.R."/>
            <person name="Petersen J.F."/>
            <person name="Nielsen P.H."/>
            <person name="Dueholm M.S."/>
            <person name="Pronk J.T."/>
            <person name="Van Loosdrecht M.C.M."/>
        </authorList>
    </citation>
    <scope>NUCLEOTIDE SEQUENCE [LARGE SCALE GENOMIC DNA]</scope>
    <source>
        <strain evidence="1">GalUA</strain>
    </source>
</reference>
<dbReference type="OrthoDB" id="4540221at2"/>
<dbReference type="Gene3D" id="3.50.50.60">
    <property type="entry name" value="FAD/NAD(P)-binding domain"/>
    <property type="match status" value="2"/>
</dbReference>
<keyword evidence="1" id="KW-0456">Lyase</keyword>
<dbReference type="RefSeq" id="WP_151140713.1">
    <property type="nucleotide sequence ID" value="NZ_WAGX01000002.1"/>
</dbReference>
<dbReference type="PANTHER" id="PTHR37417">
    <property type="entry name" value="67 KDA MYOSIN-CROSS-REACTIVE ANTIGEN FAMILY PROTEIN (AFU_ORTHOLOGUE AFUA_5G09970)"/>
    <property type="match status" value="1"/>
</dbReference>
<dbReference type="SUPFAM" id="SSF51905">
    <property type="entry name" value="FAD/NAD(P)-binding domain"/>
    <property type="match status" value="1"/>
</dbReference>
<name>A0A7V7UDK1_9FIRM</name>
<dbReference type="AlphaFoldDB" id="A0A7V7UDK1"/>
<dbReference type="GO" id="GO:0071949">
    <property type="term" value="F:FAD binding"/>
    <property type="evidence" value="ECO:0007669"/>
    <property type="project" value="InterPro"/>
</dbReference>
<protein>
    <submittedName>
        <fullName evidence="1">Oleate hydratase</fullName>
        <ecNumber evidence="1">4.2.1.53</ecNumber>
    </submittedName>
</protein>
<gene>
    <name evidence="1" type="ORF">F7O84_00670</name>
</gene>
<organism evidence="1 2">
    <name type="scientific">Candidatus Galacturonatibacter soehngenii</name>
    <dbReference type="NCBI Taxonomy" id="2307010"/>
    <lineage>
        <taxon>Bacteria</taxon>
        <taxon>Bacillati</taxon>
        <taxon>Bacillota</taxon>
        <taxon>Clostridia</taxon>
        <taxon>Lachnospirales</taxon>
        <taxon>Lachnospiraceae</taxon>
        <taxon>Candidatus Galacturonatibacter</taxon>
    </lineage>
</organism>
<evidence type="ECO:0000313" key="2">
    <source>
        <dbReference type="Proteomes" id="UP000461768"/>
    </source>
</evidence>
<comment type="caution">
    <text evidence="1">The sequence shown here is derived from an EMBL/GenBank/DDBJ whole genome shotgun (WGS) entry which is preliminary data.</text>
</comment>
<dbReference type="EMBL" id="WAGX01000002">
    <property type="protein sequence ID" value="KAB1441030.1"/>
    <property type="molecule type" value="Genomic_DNA"/>
</dbReference>
<dbReference type="Pfam" id="PF06100">
    <property type="entry name" value="MCRA"/>
    <property type="match status" value="1"/>
</dbReference>